<dbReference type="Pfam" id="PF00135">
    <property type="entry name" value="COesterase"/>
    <property type="match status" value="1"/>
</dbReference>
<comment type="similarity">
    <text evidence="1 3">Belongs to the type-B carboxylesterase/lipase family.</text>
</comment>
<evidence type="ECO:0000313" key="6">
    <source>
        <dbReference type="Proteomes" id="UP000799439"/>
    </source>
</evidence>
<dbReference type="PANTHER" id="PTHR11559">
    <property type="entry name" value="CARBOXYLESTERASE"/>
    <property type="match status" value="1"/>
</dbReference>
<dbReference type="InterPro" id="IPR029058">
    <property type="entry name" value="AB_hydrolase_fold"/>
</dbReference>
<keyword evidence="3" id="KW-0732">Signal</keyword>
<comment type="caution">
    <text evidence="5">The sequence shown here is derived from an EMBL/GenBank/DDBJ whole genome shotgun (WGS) entry which is preliminary data.</text>
</comment>
<proteinExistence type="inferred from homology"/>
<dbReference type="InterPro" id="IPR019826">
    <property type="entry name" value="Carboxylesterase_B_AS"/>
</dbReference>
<keyword evidence="2 3" id="KW-0378">Hydrolase</keyword>
<keyword evidence="6" id="KW-1185">Reference proteome</keyword>
<name>A0A9P4MNR4_9PEZI</name>
<evidence type="ECO:0000313" key="5">
    <source>
        <dbReference type="EMBL" id="KAF2156464.1"/>
    </source>
</evidence>
<dbReference type="OrthoDB" id="408631at2759"/>
<accession>A0A9P4MNR4</accession>
<dbReference type="Gene3D" id="3.40.50.1820">
    <property type="entry name" value="alpha/beta hydrolase"/>
    <property type="match status" value="1"/>
</dbReference>
<dbReference type="InterPro" id="IPR002018">
    <property type="entry name" value="CarbesteraseB"/>
</dbReference>
<feature type="signal peptide" evidence="3">
    <location>
        <begin position="1"/>
        <end position="20"/>
    </location>
</feature>
<feature type="domain" description="Carboxylesterase type B" evidence="4">
    <location>
        <begin position="24"/>
        <end position="502"/>
    </location>
</feature>
<feature type="chain" id="PRO_5040531109" description="Carboxylic ester hydrolase" evidence="3">
    <location>
        <begin position="21"/>
        <end position="527"/>
    </location>
</feature>
<dbReference type="SUPFAM" id="SSF53474">
    <property type="entry name" value="alpha/beta-Hydrolases"/>
    <property type="match status" value="1"/>
</dbReference>
<dbReference type="EC" id="3.1.1.-" evidence="3"/>
<sequence length="527" mass="58306">MKSAFVGHLLSLGVTITSLSVPSAPVVDLGYAKFKGTVNSTWGAITYFGLRYASPPVGHWRFRAPQPIEAGSYYNASSVVDATQQSNECIQAAAGSEITPTTPDVQPGSEDCLLADIIVPNIPTSPSLPVLVQIHGGGYAAGNSEFFPGYALVNQSQSIVYVSIQYRLNAFGFLSSPEILTNGDTNAGLLDQRAALDWVQRNIRHFGGDAQKVTISGGSAGGGSVTNQLILHGGEVHPPYRAAIAEYPWWQPYHNDTILALQYQEVLIATNCTDLECLRAAPSDVLNAASQRAQKTGFKRPRLYGYGDYCWGPSVDGVHILDLPSREFRQGRFTKVPLLVDHDQYEGFIFSNQSETTVREETADLKELFPYATDDFFTQLYALYPPTSFNSTFFQRQQIFGDFIIDCPTWYVADAMSRSGLPTWKMVFDAGTQKHGATEGYLYNTQKVENAALGEAMKDWFLAFVIHGDPNARGFTRAERPYWPRYRSPGLDHAVMNVQDRKFVVQEDADVSPQCRFFHEHSAVVRN</sequence>
<dbReference type="GO" id="GO:0016787">
    <property type="term" value="F:hydrolase activity"/>
    <property type="evidence" value="ECO:0007669"/>
    <property type="project" value="UniProtKB-KW"/>
</dbReference>
<gene>
    <name evidence="5" type="ORF">K461DRAFT_220879</name>
</gene>
<dbReference type="PROSITE" id="PS00122">
    <property type="entry name" value="CARBOXYLESTERASE_B_1"/>
    <property type="match status" value="1"/>
</dbReference>
<evidence type="ECO:0000256" key="2">
    <source>
        <dbReference type="ARBA" id="ARBA00022801"/>
    </source>
</evidence>
<reference evidence="5" key="1">
    <citation type="journal article" date="2020" name="Stud. Mycol.">
        <title>101 Dothideomycetes genomes: a test case for predicting lifestyles and emergence of pathogens.</title>
        <authorList>
            <person name="Haridas S."/>
            <person name="Albert R."/>
            <person name="Binder M."/>
            <person name="Bloem J."/>
            <person name="Labutti K."/>
            <person name="Salamov A."/>
            <person name="Andreopoulos B."/>
            <person name="Baker S."/>
            <person name="Barry K."/>
            <person name="Bills G."/>
            <person name="Bluhm B."/>
            <person name="Cannon C."/>
            <person name="Castanera R."/>
            <person name="Culley D."/>
            <person name="Daum C."/>
            <person name="Ezra D."/>
            <person name="Gonzalez J."/>
            <person name="Henrissat B."/>
            <person name="Kuo A."/>
            <person name="Liang C."/>
            <person name="Lipzen A."/>
            <person name="Lutzoni F."/>
            <person name="Magnuson J."/>
            <person name="Mondo S."/>
            <person name="Nolan M."/>
            <person name="Ohm R."/>
            <person name="Pangilinan J."/>
            <person name="Park H.-J."/>
            <person name="Ramirez L."/>
            <person name="Alfaro M."/>
            <person name="Sun H."/>
            <person name="Tritt A."/>
            <person name="Yoshinaga Y."/>
            <person name="Zwiers L.-H."/>
            <person name="Turgeon B."/>
            <person name="Goodwin S."/>
            <person name="Spatafora J."/>
            <person name="Crous P."/>
            <person name="Grigoriev I."/>
        </authorList>
    </citation>
    <scope>NUCLEOTIDE SEQUENCE</scope>
    <source>
        <strain evidence="5">CBS 260.36</strain>
    </source>
</reference>
<protein>
    <recommendedName>
        <fullName evidence="3">Carboxylic ester hydrolase</fullName>
        <ecNumber evidence="3">3.1.1.-</ecNumber>
    </recommendedName>
</protein>
<evidence type="ECO:0000256" key="3">
    <source>
        <dbReference type="RuleBase" id="RU361235"/>
    </source>
</evidence>
<dbReference type="EMBL" id="ML996082">
    <property type="protein sequence ID" value="KAF2156464.1"/>
    <property type="molecule type" value="Genomic_DNA"/>
</dbReference>
<evidence type="ECO:0000256" key="1">
    <source>
        <dbReference type="ARBA" id="ARBA00005964"/>
    </source>
</evidence>
<dbReference type="AlphaFoldDB" id="A0A9P4MNR4"/>
<dbReference type="InterPro" id="IPR050309">
    <property type="entry name" value="Type-B_Carboxylest/Lipase"/>
</dbReference>
<dbReference type="Proteomes" id="UP000799439">
    <property type="component" value="Unassembled WGS sequence"/>
</dbReference>
<organism evidence="5 6">
    <name type="scientific">Myriangium duriaei CBS 260.36</name>
    <dbReference type="NCBI Taxonomy" id="1168546"/>
    <lineage>
        <taxon>Eukaryota</taxon>
        <taxon>Fungi</taxon>
        <taxon>Dikarya</taxon>
        <taxon>Ascomycota</taxon>
        <taxon>Pezizomycotina</taxon>
        <taxon>Dothideomycetes</taxon>
        <taxon>Dothideomycetidae</taxon>
        <taxon>Myriangiales</taxon>
        <taxon>Myriangiaceae</taxon>
        <taxon>Myriangium</taxon>
    </lineage>
</organism>
<evidence type="ECO:0000259" key="4">
    <source>
        <dbReference type="Pfam" id="PF00135"/>
    </source>
</evidence>